<feature type="domain" description="Translation elongation factor EFTu-like" evidence="2">
    <location>
        <begin position="90"/>
        <end position="159"/>
    </location>
</feature>
<dbReference type="PANTHER" id="PTHR43721:SF22">
    <property type="entry name" value="ELONGATION FACTOR TU, MITOCHONDRIAL"/>
    <property type="match status" value="1"/>
</dbReference>
<comment type="caution">
    <text evidence="3">The sequence shown here is derived from an EMBL/GenBank/DDBJ whole genome shotgun (WGS) entry which is preliminary data.</text>
</comment>
<organism evidence="3 4">
    <name type="scientific">Kribbella hippodromi</name>
    <dbReference type="NCBI Taxonomy" id="434347"/>
    <lineage>
        <taxon>Bacteria</taxon>
        <taxon>Bacillati</taxon>
        <taxon>Actinomycetota</taxon>
        <taxon>Actinomycetes</taxon>
        <taxon>Propionibacteriales</taxon>
        <taxon>Kribbellaceae</taxon>
        <taxon>Kribbella</taxon>
    </lineage>
</organism>
<dbReference type="InterPro" id="IPR009000">
    <property type="entry name" value="Transl_B-barrel_sf"/>
</dbReference>
<dbReference type="RefSeq" id="WP_344235008.1">
    <property type="nucleotide sequence ID" value="NZ_BAAAPH010000012.1"/>
</dbReference>
<accession>A0ABN2DJR8</accession>
<feature type="compositionally biased region" description="Low complexity" evidence="1">
    <location>
        <begin position="52"/>
        <end position="63"/>
    </location>
</feature>
<dbReference type="InterPro" id="IPR050055">
    <property type="entry name" value="EF-Tu_GTPase"/>
</dbReference>
<dbReference type="InterPro" id="IPR004161">
    <property type="entry name" value="EFTu-like_2"/>
</dbReference>
<keyword evidence="4" id="KW-1185">Reference proteome</keyword>
<proteinExistence type="predicted"/>
<evidence type="ECO:0000313" key="3">
    <source>
        <dbReference type="EMBL" id="GAA1578831.1"/>
    </source>
</evidence>
<evidence type="ECO:0000256" key="1">
    <source>
        <dbReference type="SAM" id="MobiDB-lite"/>
    </source>
</evidence>
<name>A0ABN2DJR8_9ACTN</name>
<evidence type="ECO:0000313" key="4">
    <source>
        <dbReference type="Proteomes" id="UP001501705"/>
    </source>
</evidence>
<dbReference type="EMBL" id="BAAAPH010000012">
    <property type="protein sequence ID" value="GAA1578831.1"/>
    <property type="molecule type" value="Genomic_DNA"/>
</dbReference>
<dbReference type="Gene3D" id="2.40.30.10">
    <property type="entry name" value="Translation factors"/>
    <property type="match status" value="1"/>
</dbReference>
<dbReference type="Pfam" id="PF03144">
    <property type="entry name" value="GTP_EFTU_D2"/>
    <property type="match status" value="1"/>
</dbReference>
<gene>
    <name evidence="3" type="ORF">GCM10009804_39120</name>
</gene>
<dbReference type="SUPFAM" id="SSF50447">
    <property type="entry name" value="Translation proteins"/>
    <property type="match status" value="1"/>
</dbReference>
<reference evidence="3 4" key="1">
    <citation type="journal article" date="2019" name="Int. J. Syst. Evol. Microbiol.">
        <title>The Global Catalogue of Microorganisms (GCM) 10K type strain sequencing project: providing services to taxonomists for standard genome sequencing and annotation.</title>
        <authorList>
            <consortium name="The Broad Institute Genomics Platform"/>
            <consortium name="The Broad Institute Genome Sequencing Center for Infectious Disease"/>
            <person name="Wu L."/>
            <person name="Ma J."/>
        </authorList>
    </citation>
    <scope>NUCLEOTIDE SEQUENCE [LARGE SCALE GENOMIC DNA]</scope>
    <source>
        <strain evidence="3 4">JCM 15572</strain>
    </source>
</reference>
<feature type="compositionally biased region" description="Pro residues" evidence="1">
    <location>
        <begin position="37"/>
        <end position="51"/>
    </location>
</feature>
<sequence>MGWKFWKREPNPMDPQELLARGHEAGSRPQDVFPSPDASPSPGTSPSPATSPSPGSSPSSGTFPPRPQDVLPVGSFGLTVEDVFSITGRGTVATGRIQTGTVSVGEQLIVNRDGRPLLQVEVTGIEMFRKTVKTAKTGDNVGLLLRGTKRDQVLKGDVLSK</sequence>
<evidence type="ECO:0000259" key="2">
    <source>
        <dbReference type="Pfam" id="PF03144"/>
    </source>
</evidence>
<dbReference type="PANTHER" id="PTHR43721">
    <property type="entry name" value="ELONGATION FACTOR TU-RELATED"/>
    <property type="match status" value="1"/>
</dbReference>
<protein>
    <recommendedName>
        <fullName evidence="2">Translation elongation factor EFTu-like domain-containing protein</fullName>
    </recommendedName>
</protein>
<feature type="compositionally biased region" description="Basic and acidic residues" evidence="1">
    <location>
        <begin position="1"/>
        <end position="11"/>
    </location>
</feature>
<feature type="region of interest" description="Disordered" evidence="1">
    <location>
        <begin position="1"/>
        <end position="72"/>
    </location>
</feature>
<dbReference type="Proteomes" id="UP001501705">
    <property type="component" value="Unassembled WGS sequence"/>
</dbReference>